<name>A0ABV6H445_9ACTN</name>
<feature type="compositionally biased region" description="Acidic residues" evidence="1">
    <location>
        <begin position="608"/>
        <end position="620"/>
    </location>
</feature>
<organism evidence="2 3">
    <name type="scientific">Gordonia phosphorivorans</name>
    <dbReference type="NCBI Taxonomy" id="1056982"/>
    <lineage>
        <taxon>Bacteria</taxon>
        <taxon>Bacillati</taxon>
        <taxon>Actinomycetota</taxon>
        <taxon>Actinomycetes</taxon>
        <taxon>Mycobacteriales</taxon>
        <taxon>Gordoniaceae</taxon>
        <taxon>Gordonia</taxon>
    </lineage>
</organism>
<evidence type="ECO:0000313" key="3">
    <source>
        <dbReference type="Proteomes" id="UP001589783"/>
    </source>
</evidence>
<sequence>MSSKHKMVAFGVGEYGHVAQQRVEDLAKSVVIVGTTRSGKTRLANSLARQQSALLGSGQIIINAKPDPGFVREKARDAERLGKDFLHFTMAPKGGGPFEPQHPYQPPAPCYYDPLDRGSGAVRARMLIDAVVHSDASDVYRRTAIEISALAWDIARLSGQEWEVRTLANGGTERRKKRSMQVLLEMLDMDTLVRASKRLSVDLVRNHHPHLHEMDAQAMVDSYSSRAASIAEDAKNRSSIASSAIADTRSIVAAFVNSSAFYPQSLSPGASPSLRIDLLRAIVRGEIVLFDLSAADYQQEATMLASMILLDLQNTVSTLRDYTSRASRAVADGTPWPPVIVQIEELGSVANAASAESLIGLINKSADVGVRMIWSSQSLADVRIVDSTGEYLKRLLNLANDLIALQLGEAVDDREFCDFSGVVVKKMPRDMVSVNDNRMRLFTGAKKAKEVGATDTEMPRVPYGSVQGLRSDDDTDVREMVWITKKPELTAVHTGGAQGPNRWHEVLQMVPVGQPPYDYNPYADDSDVERSRLAAKLASHRRMASQHTDPLYRELHALNTARLADTTIPDVITASTPPADTPPSPDRREQGAGPVDPFGGATPPPEEPPYDDVPPDDPFADDPFAATLPDGGGDLPQF</sequence>
<evidence type="ECO:0000256" key="1">
    <source>
        <dbReference type="SAM" id="MobiDB-lite"/>
    </source>
</evidence>
<feature type="region of interest" description="Disordered" evidence="1">
    <location>
        <begin position="568"/>
        <end position="638"/>
    </location>
</feature>
<dbReference type="EMBL" id="JBHLWV010000006">
    <property type="protein sequence ID" value="MFC0313647.1"/>
    <property type="molecule type" value="Genomic_DNA"/>
</dbReference>
<evidence type="ECO:0000313" key="2">
    <source>
        <dbReference type="EMBL" id="MFC0313647.1"/>
    </source>
</evidence>
<dbReference type="Proteomes" id="UP001589783">
    <property type="component" value="Unassembled WGS sequence"/>
</dbReference>
<keyword evidence="3" id="KW-1185">Reference proteome</keyword>
<comment type="caution">
    <text evidence="2">The sequence shown here is derived from an EMBL/GenBank/DDBJ whole genome shotgun (WGS) entry which is preliminary data.</text>
</comment>
<accession>A0ABV6H445</accession>
<reference evidence="2 3" key="1">
    <citation type="submission" date="2024-09" db="EMBL/GenBank/DDBJ databases">
        <authorList>
            <person name="Sun Q."/>
            <person name="Mori K."/>
        </authorList>
    </citation>
    <scope>NUCLEOTIDE SEQUENCE [LARGE SCALE GENOMIC DNA]</scope>
    <source>
        <strain evidence="2 3">CCM 7957</strain>
    </source>
</reference>
<dbReference type="Gene3D" id="3.40.50.300">
    <property type="entry name" value="P-loop containing nucleotide triphosphate hydrolases"/>
    <property type="match status" value="1"/>
</dbReference>
<protein>
    <recommendedName>
        <fullName evidence="4">Type IV secretory pathway, VirD4 components</fullName>
    </recommendedName>
</protein>
<dbReference type="SUPFAM" id="SSF52540">
    <property type="entry name" value="P-loop containing nucleoside triphosphate hydrolases"/>
    <property type="match status" value="1"/>
</dbReference>
<gene>
    <name evidence="2" type="ORF">ACFFJD_02110</name>
</gene>
<proteinExistence type="predicted"/>
<evidence type="ECO:0008006" key="4">
    <source>
        <dbReference type="Google" id="ProtNLM"/>
    </source>
</evidence>
<dbReference type="InterPro" id="IPR027417">
    <property type="entry name" value="P-loop_NTPase"/>
</dbReference>
<dbReference type="RefSeq" id="WP_382360210.1">
    <property type="nucleotide sequence ID" value="NZ_JBHLWV010000006.1"/>
</dbReference>